<comment type="caution">
    <text evidence="2">The sequence shown here is derived from an EMBL/GenBank/DDBJ whole genome shotgun (WGS) entry which is preliminary data.</text>
</comment>
<dbReference type="Proteomes" id="UP001152523">
    <property type="component" value="Unassembled WGS sequence"/>
</dbReference>
<feature type="transmembrane region" description="Helical" evidence="1">
    <location>
        <begin position="83"/>
        <end position="104"/>
    </location>
</feature>
<protein>
    <submittedName>
        <fullName evidence="2">Uncharacterized protein</fullName>
    </submittedName>
</protein>
<feature type="transmembrane region" description="Helical" evidence="1">
    <location>
        <begin position="18"/>
        <end position="38"/>
    </location>
</feature>
<sequence length="105" mass="12228">MKFQENSQKEVRSICELVYFYGLIFLLCLFTAGVPFFVKDFSFRRIYMASDCCVTPTWWLAIRIALLRVIVSESSRKVDCDSWLGIVFVTVGLFEFVVTILFLMV</sequence>
<gene>
    <name evidence="2" type="ORF">CEPIT_LOCUS42551</name>
</gene>
<keyword evidence="1" id="KW-0472">Membrane</keyword>
<keyword evidence="1" id="KW-1133">Transmembrane helix</keyword>
<evidence type="ECO:0000313" key="3">
    <source>
        <dbReference type="Proteomes" id="UP001152523"/>
    </source>
</evidence>
<evidence type="ECO:0000313" key="2">
    <source>
        <dbReference type="EMBL" id="CAH9145868.1"/>
    </source>
</evidence>
<keyword evidence="3" id="KW-1185">Reference proteome</keyword>
<name>A0AAV0GF48_9ASTE</name>
<organism evidence="2 3">
    <name type="scientific">Cuscuta epithymum</name>
    <dbReference type="NCBI Taxonomy" id="186058"/>
    <lineage>
        <taxon>Eukaryota</taxon>
        <taxon>Viridiplantae</taxon>
        <taxon>Streptophyta</taxon>
        <taxon>Embryophyta</taxon>
        <taxon>Tracheophyta</taxon>
        <taxon>Spermatophyta</taxon>
        <taxon>Magnoliopsida</taxon>
        <taxon>eudicotyledons</taxon>
        <taxon>Gunneridae</taxon>
        <taxon>Pentapetalae</taxon>
        <taxon>asterids</taxon>
        <taxon>lamiids</taxon>
        <taxon>Solanales</taxon>
        <taxon>Convolvulaceae</taxon>
        <taxon>Cuscuteae</taxon>
        <taxon>Cuscuta</taxon>
        <taxon>Cuscuta subgen. Cuscuta</taxon>
    </lineage>
</organism>
<proteinExistence type="predicted"/>
<reference evidence="2" key="1">
    <citation type="submission" date="2022-07" db="EMBL/GenBank/DDBJ databases">
        <authorList>
            <person name="Macas J."/>
            <person name="Novak P."/>
            <person name="Neumann P."/>
        </authorList>
    </citation>
    <scope>NUCLEOTIDE SEQUENCE</scope>
</reference>
<dbReference type="AlphaFoldDB" id="A0AAV0GF48"/>
<keyword evidence="1" id="KW-0812">Transmembrane</keyword>
<evidence type="ECO:0000256" key="1">
    <source>
        <dbReference type="SAM" id="Phobius"/>
    </source>
</evidence>
<accession>A0AAV0GF48</accession>
<dbReference type="EMBL" id="CAMAPF010001086">
    <property type="protein sequence ID" value="CAH9145868.1"/>
    <property type="molecule type" value="Genomic_DNA"/>
</dbReference>